<dbReference type="InterPro" id="IPR045759">
    <property type="entry name" value="Ap4A_phos1/2_N"/>
</dbReference>
<dbReference type="PANTHER" id="PTHR38420">
    <property type="entry name" value="AP-4-A PHOSPHORYLASE II"/>
    <property type="match status" value="1"/>
</dbReference>
<dbReference type="Gene3D" id="3.30.428.70">
    <property type="match status" value="1"/>
</dbReference>
<reference evidence="3" key="1">
    <citation type="submission" date="2023-04" db="EMBL/GenBank/DDBJ databases">
        <title>Candida boidinii NBRC 10035.</title>
        <authorList>
            <person name="Ichikawa N."/>
            <person name="Sato H."/>
            <person name="Tonouchi N."/>
        </authorList>
    </citation>
    <scope>NUCLEOTIDE SEQUENCE</scope>
    <source>
        <strain evidence="3">NBRC 10035</strain>
    </source>
</reference>
<dbReference type="InterPro" id="IPR019200">
    <property type="entry name" value="ATP_adenylylTrfase_C"/>
</dbReference>
<evidence type="ECO:0000259" key="1">
    <source>
        <dbReference type="Pfam" id="PF09830"/>
    </source>
</evidence>
<dbReference type="GO" id="GO:0005524">
    <property type="term" value="F:ATP binding"/>
    <property type="evidence" value="ECO:0007669"/>
    <property type="project" value="InterPro"/>
</dbReference>
<comment type="caution">
    <text evidence="3">The sequence shown here is derived from an EMBL/GenBank/DDBJ whole genome shotgun (WGS) entry which is preliminary data.</text>
</comment>
<organism evidence="3 4">
    <name type="scientific">Candida boidinii</name>
    <name type="common">Yeast</name>
    <dbReference type="NCBI Taxonomy" id="5477"/>
    <lineage>
        <taxon>Eukaryota</taxon>
        <taxon>Fungi</taxon>
        <taxon>Dikarya</taxon>
        <taxon>Ascomycota</taxon>
        <taxon>Saccharomycotina</taxon>
        <taxon>Pichiomycetes</taxon>
        <taxon>Pichiales</taxon>
        <taxon>Pichiaceae</taxon>
        <taxon>Ogataea</taxon>
        <taxon>Ogataea/Candida clade</taxon>
    </lineage>
</organism>
<dbReference type="GO" id="GO:0003877">
    <property type="term" value="F:ATP:ADP adenylyltransferase activity"/>
    <property type="evidence" value="ECO:0007669"/>
    <property type="project" value="InterPro"/>
</dbReference>
<evidence type="ECO:0000313" key="3">
    <source>
        <dbReference type="EMBL" id="GME68344.1"/>
    </source>
</evidence>
<dbReference type="InterPro" id="IPR036265">
    <property type="entry name" value="HIT-like_sf"/>
</dbReference>
<dbReference type="InterPro" id="IPR009163">
    <property type="entry name" value="Ap4A_phos1/2"/>
</dbReference>
<proteinExistence type="predicted"/>
<dbReference type="AlphaFoldDB" id="A0A9W6W8K6"/>
<protein>
    <submittedName>
        <fullName evidence="3">Unnamed protein product</fullName>
    </submittedName>
</protein>
<dbReference type="InterPro" id="IPR043171">
    <property type="entry name" value="Ap4A_phos1/2-like"/>
</dbReference>
<dbReference type="PANTHER" id="PTHR38420:SF1">
    <property type="entry name" value="PUTATIVE (AFU_ORTHOLOGUE AFUA_5G14690)-RELATED"/>
    <property type="match status" value="1"/>
</dbReference>
<feature type="domain" description="ATP adenylyltransferase C-terminal" evidence="1">
    <location>
        <begin position="232"/>
        <end position="348"/>
    </location>
</feature>
<gene>
    <name evidence="3" type="ORF">Cboi02_000158800</name>
</gene>
<accession>A0A9W6W8K6</accession>
<dbReference type="Pfam" id="PF09830">
    <property type="entry name" value="ATP_transf"/>
    <property type="match status" value="1"/>
</dbReference>
<dbReference type="Proteomes" id="UP001165120">
    <property type="component" value="Unassembled WGS sequence"/>
</dbReference>
<evidence type="ECO:0000313" key="4">
    <source>
        <dbReference type="Proteomes" id="UP001165120"/>
    </source>
</evidence>
<feature type="domain" description="Ap4A phosphorylase 1/2 N-terminal" evidence="2">
    <location>
        <begin position="56"/>
        <end position="199"/>
    </location>
</feature>
<sequence>MSSLPSSSPVEIDSIESLEKFPIYEDLKLKFEKAEKNNDLVYNSKSECEYLTDEISGMKYELKIVDALSLRPINRPTEPGTKEIETKEKIDKVKSKNPFIKPEPELTIVDSLCNDYRVILNKYPNTEEHFLVVTKEFIQQDTLLKPIELQIIYTILKNINSSNTDNDDEEKVKFFAFFNSGPESGYSQFHKHIQFMKLPGNFNIYQDDVINGHEHYIPNDLNDSKQPLSEKNFKFRHFILPLPTDFKNNNEFEEILSTMYITLIRRVMNVFKEYEEIDKDFKFTGKISYNFLMTNKWMMIVPRRNAKFNGIWQNSLGYMGLFSVKNDKVKNNLMDTGISNLLENCGFPLQENEEESKIVYNEYSY</sequence>
<dbReference type="Pfam" id="PF19327">
    <property type="entry name" value="Ap4A_phos_N"/>
    <property type="match status" value="1"/>
</dbReference>
<keyword evidence="4" id="KW-1185">Reference proteome</keyword>
<name>A0A9W6W8K6_CANBO</name>
<dbReference type="EMBL" id="BSXN01000389">
    <property type="protein sequence ID" value="GME68344.1"/>
    <property type="molecule type" value="Genomic_DNA"/>
</dbReference>
<evidence type="ECO:0000259" key="2">
    <source>
        <dbReference type="Pfam" id="PF19327"/>
    </source>
</evidence>
<dbReference type="SUPFAM" id="SSF54197">
    <property type="entry name" value="HIT-like"/>
    <property type="match status" value="1"/>
</dbReference>
<dbReference type="GO" id="GO:0009117">
    <property type="term" value="P:nucleotide metabolic process"/>
    <property type="evidence" value="ECO:0007669"/>
    <property type="project" value="InterPro"/>
</dbReference>